<accession>D8J9P6</accession>
<dbReference type="KEGG" id="hje:HacjB3_05335"/>
<dbReference type="Proteomes" id="UP000000390">
    <property type="component" value="Chromosome"/>
</dbReference>
<dbReference type="AlphaFoldDB" id="D8J9P6"/>
<keyword evidence="5" id="KW-1185">Reference proteome</keyword>
<dbReference type="GeneID" id="9418871"/>
<sequence>MPKIGEFLFGGESDYTLLQATAYDSDHLDANEEGTVVGGPQETGYIRTVPREEANLPYVIETVDGTYWLASSAREPLADWPNEDPWDRTAGNWRSDSDTMIKRPVSGQGRGGGWAFEMDLQNTSAFWTFPAYSLNPLPTVGERFAVWWRNMDWSSGQFWVYVCQQNETQANPETYRIEHRTGSGADMVLRRSDNSDVLDTVSSIPTVDGKWYLTDIDFQNDGPIIRTGDASQQFGYMAADESNPLPPNGIGFRGNPGGHYYIDVPEKIPPTTAFEWD</sequence>
<proteinExistence type="predicted"/>
<dbReference type="HOGENOM" id="CLU_1003275_0_0_2"/>
<name>D8J9P6_HALJB</name>
<dbReference type="Proteomes" id="UP000011645">
    <property type="component" value="Unassembled WGS sequence"/>
</dbReference>
<reference evidence="2 4" key="1">
    <citation type="journal article" date="2010" name="J. Bacteriol.">
        <title>Complete genome sequence of Halalkalicoccus jeotgali B3(T), an extremely halophilic archaeon.</title>
        <authorList>
            <person name="Roh S.W."/>
            <person name="Nam Y.D."/>
            <person name="Nam S.H."/>
            <person name="Choi S.H."/>
            <person name="Park H.S."/>
            <person name="Bae J.W."/>
        </authorList>
    </citation>
    <scope>NUCLEOTIDE SEQUENCE [LARGE SCALE GENOMIC DNA]</scope>
    <source>
        <strain evidence="2">B3</strain>
        <strain evidence="4">DSM 18796 / CECT 7217 / JCM 14584 / KCTC 4019 / B3</strain>
    </source>
</reference>
<dbReference type="RefSeq" id="WP_008414594.1">
    <property type="nucleotide sequence ID" value="NC_014297.1"/>
</dbReference>
<dbReference type="STRING" id="795797.HacjB3_05335"/>
<dbReference type="EMBL" id="AOHV01000010">
    <property type="protein sequence ID" value="ELY40172.1"/>
    <property type="molecule type" value="Genomic_DNA"/>
</dbReference>
<evidence type="ECO:0000313" key="2">
    <source>
        <dbReference type="EMBL" id="ADJ14458.1"/>
    </source>
</evidence>
<dbReference type="PATRIC" id="fig|795797.18.peg.1069"/>
<protein>
    <submittedName>
        <fullName evidence="2">Uncharacterized protein</fullName>
    </submittedName>
</protein>
<evidence type="ECO:0000313" key="3">
    <source>
        <dbReference type="EMBL" id="ELY40172.1"/>
    </source>
</evidence>
<evidence type="ECO:0000256" key="1">
    <source>
        <dbReference type="SAM" id="MobiDB-lite"/>
    </source>
</evidence>
<reference evidence="3 5" key="2">
    <citation type="journal article" date="2014" name="PLoS Genet.">
        <title>Phylogenetically driven sequencing of extremely halophilic archaea reveals strategies for static and dynamic osmo-response.</title>
        <authorList>
            <person name="Becker E.A."/>
            <person name="Seitzer P.M."/>
            <person name="Tritt A."/>
            <person name="Larsen D."/>
            <person name="Krusor M."/>
            <person name="Yao A.I."/>
            <person name="Wu D."/>
            <person name="Madern D."/>
            <person name="Eisen J.A."/>
            <person name="Darling A.E."/>
            <person name="Facciotti M.T."/>
        </authorList>
    </citation>
    <scope>NUCLEOTIDE SEQUENCE [LARGE SCALE GENOMIC DNA]</scope>
    <source>
        <strain evidence="3">B3</strain>
        <strain evidence="5">DSM 18796 / CECT 7217 / JCM 14584 / KCTC 4019 / B3</strain>
    </source>
</reference>
<evidence type="ECO:0000313" key="5">
    <source>
        <dbReference type="Proteomes" id="UP000011645"/>
    </source>
</evidence>
<evidence type="ECO:0000313" key="4">
    <source>
        <dbReference type="Proteomes" id="UP000000390"/>
    </source>
</evidence>
<organism evidence="2 4">
    <name type="scientific">Halalkalicoccus jeotgali (strain DSM 18796 / CECT 7217 / JCM 14584 / KCTC 4019 / B3)</name>
    <dbReference type="NCBI Taxonomy" id="795797"/>
    <lineage>
        <taxon>Archaea</taxon>
        <taxon>Methanobacteriati</taxon>
        <taxon>Methanobacteriota</taxon>
        <taxon>Stenosarchaea group</taxon>
        <taxon>Halobacteria</taxon>
        <taxon>Halobacteriales</taxon>
        <taxon>Halococcaceae</taxon>
        <taxon>Halalkalicoccus</taxon>
    </lineage>
</organism>
<feature type="region of interest" description="Disordered" evidence="1">
    <location>
        <begin position="80"/>
        <end position="102"/>
    </location>
</feature>
<dbReference type="EMBL" id="CP002062">
    <property type="protein sequence ID" value="ADJ14458.1"/>
    <property type="molecule type" value="Genomic_DNA"/>
</dbReference>
<gene>
    <name evidence="2" type="ordered locus">HacjB3_05335</name>
    <name evidence="3" type="ORF">C497_03710</name>
</gene>